<name>A0A5Q4YVE6_9BURK</name>
<dbReference type="AlphaFoldDB" id="A0A5Q4YVE6"/>
<dbReference type="Proteomes" id="UP000325811">
    <property type="component" value="Chromosome I"/>
</dbReference>
<evidence type="ECO:0000313" key="1">
    <source>
        <dbReference type="EMBL" id="VVD28646.1"/>
    </source>
</evidence>
<reference evidence="1 2" key="1">
    <citation type="submission" date="2019-08" db="EMBL/GenBank/DDBJ databases">
        <authorList>
            <person name="Herpell B J."/>
        </authorList>
    </citation>
    <scope>NUCLEOTIDE SEQUENCE [LARGE SCALE GENOMIC DNA]</scope>
    <source>
        <strain evidence="2">Msb3</strain>
    </source>
</reference>
<dbReference type="EMBL" id="LR699553">
    <property type="protein sequence ID" value="VVD28646.1"/>
    <property type="molecule type" value="Genomic_DNA"/>
</dbReference>
<keyword evidence="2" id="KW-1185">Reference proteome</keyword>
<organism evidence="1 2">
    <name type="scientific">Paraburkholderia dioscoreae</name>
    <dbReference type="NCBI Taxonomy" id="2604047"/>
    <lineage>
        <taxon>Bacteria</taxon>
        <taxon>Pseudomonadati</taxon>
        <taxon>Pseudomonadota</taxon>
        <taxon>Betaproteobacteria</taxon>
        <taxon>Burkholderiales</taxon>
        <taxon>Burkholderiaceae</taxon>
        <taxon>Paraburkholderia</taxon>
    </lineage>
</organism>
<proteinExistence type="predicted"/>
<gene>
    <name evidence="1" type="ORF">PDMSB3_2190</name>
</gene>
<sequence length="121" mass="13353">MAAHHCRLVFVDGQRARLRPSGAIREYRGRWGPGRREADRRGRVELCGRQCAESELERDQSGFAQECGSGQDEARRRNLAAIIESIQGTGGMKTHGLQLSQAASKSGALAKMRLRTCCPSR</sequence>
<dbReference type="KEGG" id="pdio:PDMSB3_2190"/>
<evidence type="ECO:0000313" key="2">
    <source>
        <dbReference type="Proteomes" id="UP000325811"/>
    </source>
</evidence>
<protein>
    <submittedName>
        <fullName evidence="1">Uncharacterized protein</fullName>
    </submittedName>
</protein>
<accession>A0A5Q4YVE6</accession>